<dbReference type="GeneID" id="113208023"/>
<dbReference type="KEGG" id="foc:113208023"/>
<dbReference type="Gene3D" id="3.80.10.10">
    <property type="entry name" value="Ribonuclease Inhibitor"/>
    <property type="match status" value="1"/>
</dbReference>
<dbReference type="AlphaFoldDB" id="A0A9C6XCE4"/>
<dbReference type="SUPFAM" id="SSF52047">
    <property type="entry name" value="RNI-like"/>
    <property type="match status" value="1"/>
</dbReference>
<dbReference type="RefSeq" id="XP_052132534.1">
    <property type="nucleotide sequence ID" value="XM_052276574.1"/>
</dbReference>
<dbReference type="Proteomes" id="UP000504606">
    <property type="component" value="Unplaced"/>
</dbReference>
<accession>A0A9C6XCE4</accession>
<evidence type="ECO:0000313" key="1">
    <source>
        <dbReference type="Proteomes" id="UP000504606"/>
    </source>
</evidence>
<protein>
    <submittedName>
        <fullName evidence="2">Uncharacterized protein LOC113208023</fullName>
    </submittedName>
</protein>
<gene>
    <name evidence="2" type="primary">LOC113208023</name>
</gene>
<keyword evidence="1" id="KW-1185">Reference proteome</keyword>
<organism evidence="1 2">
    <name type="scientific">Frankliniella occidentalis</name>
    <name type="common">Western flower thrips</name>
    <name type="synonym">Euthrips occidentalis</name>
    <dbReference type="NCBI Taxonomy" id="133901"/>
    <lineage>
        <taxon>Eukaryota</taxon>
        <taxon>Metazoa</taxon>
        <taxon>Ecdysozoa</taxon>
        <taxon>Arthropoda</taxon>
        <taxon>Hexapoda</taxon>
        <taxon>Insecta</taxon>
        <taxon>Pterygota</taxon>
        <taxon>Neoptera</taxon>
        <taxon>Paraneoptera</taxon>
        <taxon>Thysanoptera</taxon>
        <taxon>Terebrantia</taxon>
        <taxon>Thripoidea</taxon>
        <taxon>Thripidae</taxon>
        <taxon>Frankliniella</taxon>
    </lineage>
</organism>
<name>A0A9C6XCE4_FRAOC</name>
<sequence length="275" mass="30597">MPFSEGCLESLRSLLRAHSEQLDCVRIQSNGLLVHLADALPSDLRRLEFEEFTLPSEAGDTAALRRTHGLKELKISTWSEDELLEQASIELEHFLRAPGPLERLELIRYFIPTLTLGAGGLTSLQCLVLEECNYDSLLEELAGLPRLRSLILCPPHPRPLHEVFREITPAVIPALEVVVVSERVTLNGLGHSSPGTAHTRVPRLISELQGLVRRAPAPLHAIYCYDTMFFRHPVSERVGCPLCREASVEAVAAMHEYMGGRKHIKLDGSVHCVKV</sequence>
<reference evidence="2" key="1">
    <citation type="submission" date="2025-08" db="UniProtKB">
        <authorList>
            <consortium name="RefSeq"/>
        </authorList>
    </citation>
    <scope>IDENTIFICATION</scope>
    <source>
        <tissue evidence="2">Whole organism</tissue>
    </source>
</reference>
<proteinExistence type="predicted"/>
<dbReference type="InterPro" id="IPR032675">
    <property type="entry name" value="LRR_dom_sf"/>
</dbReference>
<evidence type="ECO:0000313" key="2">
    <source>
        <dbReference type="RefSeq" id="XP_052132534.1"/>
    </source>
</evidence>